<keyword evidence="3" id="KW-0378">Hydrolase</keyword>
<dbReference type="Pfam" id="PF18560">
    <property type="entry name" value="Lectin_like"/>
    <property type="match status" value="1"/>
</dbReference>
<dbReference type="Pfam" id="PF04122">
    <property type="entry name" value="CW_binding_2"/>
    <property type="match status" value="3"/>
</dbReference>
<protein>
    <submittedName>
        <fullName evidence="3">C1A family cysteine protease/putative cell wall-binding protein</fullName>
    </submittedName>
</protein>
<dbReference type="Proteomes" id="UP000767291">
    <property type="component" value="Unassembled WGS sequence"/>
</dbReference>
<dbReference type="InterPro" id="IPR038765">
    <property type="entry name" value="Papain-like_cys_pep_sf"/>
</dbReference>
<evidence type="ECO:0000256" key="1">
    <source>
        <dbReference type="SAM" id="SignalP"/>
    </source>
</evidence>
<dbReference type="SUPFAM" id="SSF54001">
    <property type="entry name" value="Cysteine proteinases"/>
    <property type="match status" value="1"/>
</dbReference>
<dbReference type="InterPro" id="IPR000668">
    <property type="entry name" value="Peptidase_C1A_C"/>
</dbReference>
<dbReference type="EMBL" id="JAGGJX010000001">
    <property type="protein sequence ID" value="MBP1853913.1"/>
    <property type="molecule type" value="Genomic_DNA"/>
</dbReference>
<dbReference type="Gene3D" id="3.40.50.12090">
    <property type="match status" value="2"/>
</dbReference>
<evidence type="ECO:0000313" key="4">
    <source>
        <dbReference type="Proteomes" id="UP000767291"/>
    </source>
</evidence>
<dbReference type="Pfam" id="PF00112">
    <property type="entry name" value="Peptidase_C1"/>
    <property type="match status" value="1"/>
</dbReference>
<dbReference type="InterPro" id="IPR000169">
    <property type="entry name" value="Pept_cys_AS"/>
</dbReference>
<organism evidence="3 4">
    <name type="scientific">Metaclostridioides mangenotii</name>
    <dbReference type="NCBI Taxonomy" id="1540"/>
    <lineage>
        <taxon>Bacteria</taxon>
        <taxon>Bacillati</taxon>
        <taxon>Bacillota</taxon>
        <taxon>Clostridia</taxon>
        <taxon>Peptostreptococcales</taxon>
        <taxon>Peptostreptococcaceae</taxon>
        <taxon>Metaclostridioides</taxon>
    </lineage>
</organism>
<dbReference type="InterPro" id="IPR051922">
    <property type="entry name" value="Bact_Sporulation_Assoc"/>
</dbReference>
<comment type="caution">
    <text evidence="3">The sequence shown here is derived from an EMBL/GenBank/DDBJ whole genome shotgun (WGS) entry which is preliminary data.</text>
</comment>
<evidence type="ECO:0000259" key="2">
    <source>
        <dbReference type="SMART" id="SM00645"/>
    </source>
</evidence>
<feature type="signal peptide" evidence="1">
    <location>
        <begin position="1"/>
        <end position="30"/>
    </location>
</feature>
<reference evidence="3 4" key="1">
    <citation type="submission" date="2021-03" db="EMBL/GenBank/DDBJ databases">
        <title>Genomic Encyclopedia of Type Strains, Phase IV (KMG-IV): sequencing the most valuable type-strain genomes for metagenomic binning, comparative biology and taxonomic classification.</title>
        <authorList>
            <person name="Goeker M."/>
        </authorList>
    </citation>
    <scope>NUCLEOTIDE SEQUENCE [LARGE SCALE GENOMIC DNA]</scope>
    <source>
        <strain evidence="3 4">DSM 1289</strain>
    </source>
</reference>
<feature type="domain" description="Peptidase C1A papain C-terminal" evidence="2">
    <location>
        <begin position="99"/>
        <end position="332"/>
    </location>
</feature>
<evidence type="ECO:0000313" key="3">
    <source>
        <dbReference type="EMBL" id="MBP1853913.1"/>
    </source>
</evidence>
<keyword evidence="1" id="KW-0732">Signal</keyword>
<dbReference type="PANTHER" id="PTHR30032">
    <property type="entry name" value="N-ACETYLMURAMOYL-L-ALANINE AMIDASE-RELATED"/>
    <property type="match status" value="1"/>
</dbReference>
<proteinExistence type="predicted"/>
<dbReference type="InterPro" id="IPR007253">
    <property type="entry name" value="Cell_wall-bd_2"/>
</dbReference>
<keyword evidence="4" id="KW-1185">Reference proteome</keyword>
<dbReference type="InterPro" id="IPR040528">
    <property type="entry name" value="Lectin-like"/>
</dbReference>
<dbReference type="PROSITE" id="PS00139">
    <property type="entry name" value="THIOL_PROTEASE_CYS"/>
    <property type="match status" value="1"/>
</dbReference>
<gene>
    <name evidence="3" type="ORF">J2Z43_000303</name>
</gene>
<name>A0ABS4E7N3_9FIRM</name>
<dbReference type="RefSeq" id="WP_209455526.1">
    <property type="nucleotide sequence ID" value="NZ_BAAACS010000017.1"/>
</dbReference>
<feature type="chain" id="PRO_5045402821" evidence="1">
    <location>
        <begin position="31"/>
        <end position="812"/>
    </location>
</feature>
<dbReference type="GO" id="GO:0006508">
    <property type="term" value="P:proteolysis"/>
    <property type="evidence" value="ECO:0007669"/>
    <property type="project" value="UniProtKB-KW"/>
</dbReference>
<dbReference type="SMART" id="SM00645">
    <property type="entry name" value="Pept_C1"/>
    <property type="match status" value="1"/>
</dbReference>
<keyword evidence="3" id="KW-0645">Protease</keyword>
<dbReference type="CDD" id="cd02619">
    <property type="entry name" value="Peptidase_C1"/>
    <property type="match status" value="1"/>
</dbReference>
<dbReference type="Gene3D" id="3.90.70.10">
    <property type="entry name" value="Cysteine proteinases"/>
    <property type="match status" value="1"/>
</dbReference>
<accession>A0ABS4E7N3</accession>
<sequence>MRKRKNLIKRLLSVGMAISFFIVSTAPTLAYTKDSITSIKKPEYTEQYKQYLEDVENGLVDKYNGRIPTPYRNEATEVKDNGLGISVPNYLKRKSSANLPINYDPRKLNLVTPVKDQDELGTCWTFTAMSSLESFLKYKNMGEYDFSEEHLKWWSTNGDYGWNLTDMTGASNYTAIGYLTSWMGPKLEEDIPYNGKVPMALGATRPSNMDTEDTQVNVTEVVHINDNRESMKNSILEYGAIISGYGHYNRYLSQNKSAYNCNVYQYTNHTISIIGWDDNYSKDNFNPKYKPQSNGAWLAKNSWGPYNSEGGYLWISYEDRTLMSDNDNFAIRNVEMPDDSKKIYQHEYAGIAPLVSKKITAANVFDFSSESEVLDSVTFMSDSIGSKYNIYYAPVVGDIPQKDRMVRIGGGNIEFSGYTNAKVDTYKIPKGKGAIVVEIDGEGTGNVSIFGETEVKGYSGLMAKANLGESYILEGDKFKDVNSDDEFYPTNFTIKAVTKNTTYRDVNKESLVGADRYETSVKISKKGWTNSENVVLVNGEAIPDALSATPYAASINSPVLLTEKNNLTQKTAEEIKRLGAKNIYIVGGENSVSKSIEDKLNSSGFKVERISGEDRYKTSMNLAYKLNDKKRVSKIAVVNGVGGLADAISIGAPAGENNIPIILADPSSQVKDLDEFEKTANIEKSYVVGGTSSLSTDLEGKLKNSTRLSGENRNATNAEIIEHFYKDSSIGSKYNNLYVVKDGTKSSGDLIDGLSVGALGSKNKSPIVLVGNKLVDEQKSALKQKTFTSATQVGGGANRKAFAEVFKLIRLP</sequence>
<dbReference type="PANTHER" id="PTHR30032:SF8">
    <property type="entry name" value="GERMINATION-SPECIFIC N-ACETYLMURAMOYL-L-ALANINE AMIDASE"/>
    <property type="match status" value="1"/>
</dbReference>
<dbReference type="GO" id="GO:0008233">
    <property type="term" value="F:peptidase activity"/>
    <property type="evidence" value="ECO:0007669"/>
    <property type="project" value="UniProtKB-KW"/>
</dbReference>